<dbReference type="InterPro" id="IPR029039">
    <property type="entry name" value="Flavoprotein-like_sf"/>
</dbReference>
<gene>
    <name evidence="4" type="ORF">EB1_30710</name>
</gene>
<dbReference type="AlphaFoldDB" id="A0A511NM31"/>
<accession>A0A511NM31</accession>
<evidence type="ECO:0000259" key="3">
    <source>
        <dbReference type="Pfam" id="PF02525"/>
    </source>
</evidence>
<dbReference type="Proteomes" id="UP000321245">
    <property type="component" value="Unassembled WGS sequence"/>
</dbReference>
<comment type="caution">
    <text evidence="4">The sequence shown here is derived from an EMBL/GenBank/DDBJ whole genome shotgun (WGS) entry which is preliminary data.</text>
</comment>
<dbReference type="STRING" id="1218108.GCA_000382425_03486"/>
<dbReference type="InterPro" id="IPR051796">
    <property type="entry name" value="ISF_SsuE-like"/>
</dbReference>
<evidence type="ECO:0000313" key="4">
    <source>
        <dbReference type="EMBL" id="GEM53281.1"/>
    </source>
</evidence>
<evidence type="ECO:0000256" key="1">
    <source>
        <dbReference type="ARBA" id="ARBA00022630"/>
    </source>
</evidence>
<keyword evidence="5" id="KW-1185">Reference proteome</keyword>
<organism evidence="4 5">
    <name type="scientific">Empedobacter brevis NBRC 14943 = ATCC 43319</name>
    <dbReference type="NCBI Taxonomy" id="1218108"/>
    <lineage>
        <taxon>Bacteria</taxon>
        <taxon>Pseudomonadati</taxon>
        <taxon>Bacteroidota</taxon>
        <taxon>Flavobacteriia</taxon>
        <taxon>Flavobacteriales</taxon>
        <taxon>Weeksellaceae</taxon>
        <taxon>Empedobacter</taxon>
    </lineage>
</organism>
<reference evidence="4 5" key="1">
    <citation type="submission" date="2019-07" db="EMBL/GenBank/DDBJ databases">
        <title>Whole genome shotgun sequence of Empedobacter brevis NBRC 14943.</title>
        <authorList>
            <person name="Hosoyama A."/>
            <person name="Uohara A."/>
            <person name="Ohji S."/>
            <person name="Ichikawa N."/>
        </authorList>
    </citation>
    <scope>NUCLEOTIDE SEQUENCE [LARGE SCALE GENOMIC DNA]</scope>
    <source>
        <strain evidence="4 5">NBRC 14943</strain>
    </source>
</reference>
<keyword evidence="1" id="KW-0285">Flavoprotein</keyword>
<sequence length="147" mass="17253">MNKQIIINGSHHRTGKTTELIKEIYPEITSLKLIDFTIEIYNYDEVYSDKDQFLEIINQILAYDEIIFATPVYWYSMSSLMKIFFDRLTDLIGSQEPIGRKLMGKKVRVITSSIGNHLGENFFLPFEETVTYMHLEYLGGKHYLNKK</sequence>
<dbReference type="EMBL" id="BJXC01000027">
    <property type="protein sequence ID" value="GEM53281.1"/>
    <property type="molecule type" value="Genomic_DNA"/>
</dbReference>
<dbReference type="RefSeq" id="WP_019976956.1">
    <property type="nucleotide sequence ID" value="NZ_BJXC01000027.1"/>
</dbReference>
<dbReference type="PANTHER" id="PTHR43278:SF4">
    <property type="entry name" value="NAD(P)H-DEPENDENT FMN-CONTAINING OXIDOREDUCTASE YWQN-RELATED"/>
    <property type="match status" value="1"/>
</dbReference>
<evidence type="ECO:0000313" key="5">
    <source>
        <dbReference type="Proteomes" id="UP000321245"/>
    </source>
</evidence>
<name>A0A511NM31_9FLAO</name>
<feature type="domain" description="Flavodoxin-like fold" evidence="3">
    <location>
        <begin position="16"/>
        <end position="134"/>
    </location>
</feature>
<dbReference type="InterPro" id="IPR003680">
    <property type="entry name" value="Flavodoxin_fold"/>
</dbReference>
<dbReference type="Gene3D" id="3.40.50.360">
    <property type="match status" value="1"/>
</dbReference>
<dbReference type="Pfam" id="PF02525">
    <property type="entry name" value="Flavodoxin_2"/>
    <property type="match status" value="1"/>
</dbReference>
<dbReference type="SUPFAM" id="SSF52218">
    <property type="entry name" value="Flavoproteins"/>
    <property type="match status" value="1"/>
</dbReference>
<dbReference type="PANTHER" id="PTHR43278">
    <property type="entry name" value="NAD(P)H-DEPENDENT FMN-CONTAINING OXIDOREDUCTASE YWQN-RELATED"/>
    <property type="match status" value="1"/>
</dbReference>
<proteinExistence type="predicted"/>
<dbReference type="GeneID" id="84651506"/>
<keyword evidence="2" id="KW-0288">FMN</keyword>
<dbReference type="OrthoDB" id="9805976at2"/>
<evidence type="ECO:0000256" key="2">
    <source>
        <dbReference type="ARBA" id="ARBA00022643"/>
    </source>
</evidence>
<protein>
    <recommendedName>
        <fullName evidence="3">Flavodoxin-like fold domain-containing protein</fullName>
    </recommendedName>
</protein>